<proteinExistence type="predicted"/>
<evidence type="ECO:0000313" key="2">
    <source>
        <dbReference type="Proteomes" id="UP001057402"/>
    </source>
</evidence>
<dbReference type="EMBL" id="CM042882">
    <property type="protein sequence ID" value="KAI4381461.1"/>
    <property type="molecule type" value="Genomic_DNA"/>
</dbReference>
<keyword evidence="2" id="KW-1185">Reference proteome</keyword>
<sequence length="847" mass="95620">MAFPNKFSTAFHRNRITLVLIYALLEWILIAFLLANSLFSYLILCFADYFRLQPPCSLCSSLEHLFRPGKGRTVTLCRDHSEGVSCARESTGRQDAGDDRSSLSVGSSEHVPENGLASRIVCPFEGQCDPVKNGVQDNWEKQEEEEEEWGEFRMFDVRVTEAGEQVRAKEEEEGFLSPESESSGIVAGASPENDKDDLETGEDPEVIVEHDKNVIPTVNNIIFSQPEQISSGMDQRKDESFVTVSHDLEFYIGNDESELIPVNLKERYTVREDDLQNFGGDVILELCMPAEKQCGAVALESAAPTSFHETEAGYSQEVKMSIDTLHLEMAKDNVEEDHVLEKAVMAKEDNKAPVLVDDLQELGDAVAQRENSQNNPAIAAEEKEMEEVASSRDEDSDVEVSIGTEIPDHETVNEVSSPEGLASFEGNHKDACTVYDLLQSEPRDIEDSGCVQSESETLEFKTIVVEMCELGISHLQQMCKDRELNHEMEEDKIPDTPGLTNSFDLHSNLMLLDGRIVDNEGLIEGSLVSDIESGEEELTIEQLKEALNAERRSLHDLYVELEEERNASAVAASQTMAMINRLQEEKATMQMEAVQYQRMMEEQSEYDQEALQLLNDLVVKTEKEKEELARELEAYHQRLEEYKARDNMMTPGRNTAPRDSEYSEAEDLDGDMNENTPCDAVTCLEESLEDFEEERMRILEHIKSLEEKLVSVAKDEDGPQFEDVQTVASWPGKGNSDPNHLTDGEVGEDVSKHRRNGILGAGKAKRLLPLFDATTDEEEDEHEKNEREEERLAVEEELDYVYERLDALEADGEFLRHCMGSVTKGDKGLDILREILQYLRDMRSFRD</sequence>
<name>A0ACB9RTB6_9MYRT</name>
<organism evidence="1 2">
    <name type="scientific">Melastoma candidum</name>
    <dbReference type="NCBI Taxonomy" id="119954"/>
    <lineage>
        <taxon>Eukaryota</taxon>
        <taxon>Viridiplantae</taxon>
        <taxon>Streptophyta</taxon>
        <taxon>Embryophyta</taxon>
        <taxon>Tracheophyta</taxon>
        <taxon>Spermatophyta</taxon>
        <taxon>Magnoliopsida</taxon>
        <taxon>eudicotyledons</taxon>
        <taxon>Gunneridae</taxon>
        <taxon>Pentapetalae</taxon>
        <taxon>rosids</taxon>
        <taxon>malvids</taxon>
        <taxon>Myrtales</taxon>
        <taxon>Melastomataceae</taxon>
        <taxon>Melastomatoideae</taxon>
        <taxon>Melastomateae</taxon>
        <taxon>Melastoma</taxon>
    </lineage>
</organism>
<protein>
    <submittedName>
        <fullName evidence="1">Uncharacterized protein</fullName>
    </submittedName>
</protein>
<gene>
    <name evidence="1" type="ORF">MLD38_007530</name>
</gene>
<reference evidence="2" key="1">
    <citation type="journal article" date="2023" name="Front. Plant Sci.">
        <title>Chromosomal-level genome assembly of Melastoma candidum provides insights into trichome evolution.</title>
        <authorList>
            <person name="Zhong Y."/>
            <person name="Wu W."/>
            <person name="Sun C."/>
            <person name="Zou P."/>
            <person name="Liu Y."/>
            <person name="Dai S."/>
            <person name="Zhou R."/>
        </authorList>
    </citation>
    <scope>NUCLEOTIDE SEQUENCE [LARGE SCALE GENOMIC DNA]</scope>
</reference>
<comment type="caution">
    <text evidence="1">The sequence shown here is derived from an EMBL/GenBank/DDBJ whole genome shotgun (WGS) entry which is preliminary data.</text>
</comment>
<evidence type="ECO:0000313" key="1">
    <source>
        <dbReference type="EMBL" id="KAI4381461.1"/>
    </source>
</evidence>
<accession>A0ACB9RTB6</accession>
<dbReference type="Proteomes" id="UP001057402">
    <property type="component" value="Chromosome 3"/>
</dbReference>